<comment type="similarity">
    <text evidence="1">Belongs to the 'GDXG' lipolytic enzyme family.</text>
</comment>
<accession>A0A1S4VIV2</accession>
<dbReference type="PROSITE" id="PS01174">
    <property type="entry name" value="LIPASE_GDXG_SER"/>
    <property type="match status" value="1"/>
</dbReference>
<organism evidence="5 6">
    <name type="scientific">Mycobacteroides saopaulense</name>
    <dbReference type="NCBI Taxonomy" id="1578165"/>
    <lineage>
        <taxon>Bacteria</taxon>
        <taxon>Bacillati</taxon>
        <taxon>Actinomycetota</taxon>
        <taxon>Actinomycetes</taxon>
        <taxon>Mycobacteriales</taxon>
        <taxon>Mycobacteriaceae</taxon>
        <taxon>Mycobacteroides</taxon>
    </lineage>
</organism>
<sequence length="356" mass="38522">MTSARHAAESRQAAVTYAGPEWMGKANWHSVAETYLFKALGKPGLYALTKLMMAVNRRFPDALLNRRYDGLERLMGWVPGVSGTHTERVQLPNCPAEWTWNTKNEPGPDAPVVIYFHGSAFIALGINSHRPLVSRIARDSGARALNVGYRLCPRNLVEDAVADGVDAYRYVLSQGVDPDNIVLAGDSAGGFLAAMTAIAVRDEGLTPPAGCVLISAATNNDMEPKYAAARRVGDAMFPVDFLTMINDVFLLRNGAREPGLCPADADLTDLGPFLLQVGSQEALRPDSELFAERLVAAGVPVRLQIFDRAIHVFQIFALTNPDARRAVAEITEFIKIVPGLAKARRKPDVLASGLGS</sequence>
<dbReference type="RefSeq" id="WP_083019250.1">
    <property type="nucleotide sequence ID" value="NZ_CP010271.1"/>
</dbReference>
<evidence type="ECO:0000256" key="2">
    <source>
        <dbReference type="ARBA" id="ARBA00022801"/>
    </source>
</evidence>
<reference evidence="5 6" key="1">
    <citation type="submission" date="2016-12" db="EMBL/GenBank/DDBJ databases">
        <title>The new phylogeny of genus Mycobacterium.</title>
        <authorList>
            <person name="Tortoli E."/>
            <person name="Trovato A."/>
            <person name="Cirillo D.M."/>
        </authorList>
    </citation>
    <scope>NUCLEOTIDE SEQUENCE [LARGE SCALE GENOMIC DNA]</scope>
    <source>
        <strain evidence="5 6">CCUG 66554</strain>
    </source>
</reference>
<dbReference type="InterPro" id="IPR033140">
    <property type="entry name" value="Lipase_GDXG_put_SER_AS"/>
</dbReference>
<dbReference type="Proteomes" id="UP000192434">
    <property type="component" value="Unassembled WGS sequence"/>
</dbReference>
<dbReference type="PANTHER" id="PTHR48081">
    <property type="entry name" value="AB HYDROLASE SUPERFAMILY PROTEIN C4A8.06C"/>
    <property type="match status" value="1"/>
</dbReference>
<dbReference type="PANTHER" id="PTHR48081:SF8">
    <property type="entry name" value="ALPHA_BETA HYDROLASE FOLD-3 DOMAIN-CONTAINING PROTEIN-RELATED"/>
    <property type="match status" value="1"/>
</dbReference>
<dbReference type="InterPro" id="IPR013094">
    <property type="entry name" value="AB_hydrolase_3"/>
</dbReference>
<evidence type="ECO:0000313" key="6">
    <source>
        <dbReference type="Proteomes" id="UP000192434"/>
    </source>
</evidence>
<name>A0A1S4VIV2_9MYCO</name>
<protein>
    <submittedName>
        <fullName evidence="5">Lipase</fullName>
    </submittedName>
</protein>
<evidence type="ECO:0000256" key="3">
    <source>
        <dbReference type="PROSITE-ProRule" id="PRU10038"/>
    </source>
</evidence>
<dbReference type="GO" id="GO:0016787">
    <property type="term" value="F:hydrolase activity"/>
    <property type="evidence" value="ECO:0007669"/>
    <property type="project" value="UniProtKB-KW"/>
</dbReference>
<dbReference type="InterPro" id="IPR050300">
    <property type="entry name" value="GDXG_lipolytic_enzyme"/>
</dbReference>
<dbReference type="OrthoDB" id="128186at2"/>
<feature type="active site" evidence="3">
    <location>
        <position position="187"/>
    </location>
</feature>
<evidence type="ECO:0000256" key="1">
    <source>
        <dbReference type="ARBA" id="ARBA00010515"/>
    </source>
</evidence>
<proteinExistence type="inferred from homology"/>
<dbReference type="Gene3D" id="3.40.50.1820">
    <property type="entry name" value="alpha/beta hydrolase"/>
    <property type="match status" value="1"/>
</dbReference>
<comment type="caution">
    <text evidence="5">The sequence shown here is derived from an EMBL/GenBank/DDBJ whole genome shotgun (WGS) entry which is preliminary data.</text>
</comment>
<dbReference type="STRING" id="1578165.BKG68_21680"/>
<dbReference type="InterPro" id="IPR029058">
    <property type="entry name" value="AB_hydrolase_fold"/>
</dbReference>
<dbReference type="SUPFAM" id="SSF53474">
    <property type="entry name" value="alpha/beta-Hydrolases"/>
    <property type="match status" value="1"/>
</dbReference>
<feature type="domain" description="Alpha/beta hydrolase fold-3" evidence="4">
    <location>
        <begin position="113"/>
        <end position="314"/>
    </location>
</feature>
<dbReference type="KEGG" id="msao:MYCSP_03515"/>
<dbReference type="EMBL" id="MVII01000038">
    <property type="protein sequence ID" value="ORB49841.1"/>
    <property type="molecule type" value="Genomic_DNA"/>
</dbReference>
<dbReference type="Pfam" id="PF07859">
    <property type="entry name" value="Abhydrolase_3"/>
    <property type="match status" value="1"/>
</dbReference>
<evidence type="ECO:0000259" key="4">
    <source>
        <dbReference type="Pfam" id="PF07859"/>
    </source>
</evidence>
<gene>
    <name evidence="5" type="ORF">BST43_22820</name>
</gene>
<evidence type="ECO:0000313" key="5">
    <source>
        <dbReference type="EMBL" id="ORB49841.1"/>
    </source>
</evidence>
<dbReference type="AlphaFoldDB" id="A0A1S4VIV2"/>
<keyword evidence="2" id="KW-0378">Hydrolase</keyword>